<evidence type="ECO:0000256" key="8">
    <source>
        <dbReference type="ARBA" id="ARBA00022989"/>
    </source>
</evidence>
<feature type="transmembrane region" description="Helical" evidence="12">
    <location>
        <begin position="145"/>
        <end position="168"/>
    </location>
</feature>
<dbReference type="EC" id="2.7.13.3" evidence="3"/>
<evidence type="ECO:0000256" key="10">
    <source>
        <dbReference type="ARBA" id="ARBA00023136"/>
    </source>
</evidence>
<dbReference type="SUPFAM" id="SSF158472">
    <property type="entry name" value="HAMP domain-like"/>
    <property type="match status" value="1"/>
</dbReference>
<dbReference type="SMART" id="SM00387">
    <property type="entry name" value="HATPase_c"/>
    <property type="match status" value="1"/>
</dbReference>
<dbReference type="SUPFAM" id="SSF55874">
    <property type="entry name" value="ATPase domain of HSP90 chaperone/DNA topoisomerase II/histidine kinase"/>
    <property type="match status" value="1"/>
</dbReference>
<dbReference type="RefSeq" id="WP_209628311.1">
    <property type="nucleotide sequence ID" value="NZ_PRDG01000004.1"/>
</dbReference>
<evidence type="ECO:0000256" key="3">
    <source>
        <dbReference type="ARBA" id="ARBA00012438"/>
    </source>
</evidence>
<keyword evidence="4" id="KW-0597">Phosphoprotein</keyword>
<evidence type="ECO:0000313" key="16">
    <source>
        <dbReference type="Proteomes" id="UP001519296"/>
    </source>
</evidence>
<evidence type="ECO:0000256" key="5">
    <source>
        <dbReference type="ARBA" id="ARBA00022679"/>
    </source>
</evidence>
<dbReference type="PROSITE" id="PS50885">
    <property type="entry name" value="HAMP"/>
    <property type="match status" value="1"/>
</dbReference>
<sequence length="454" mass="51923">MLSGIKASFQKQKIVFRVTLWYSIFLFFFILLLLGLAFFFSHTLSKTAQRKDLIESANKVSHQLTSYQAIDDGIYYSLYDSEGKLLKKSLPRDFDAQLAFSQGEAKEIQLGPKTYLYYDIEIKERKQWLRAVTLTAHSNHELTDFLLAIFIISPLLLIIIILGGYLLLKNAFNPIEQLSQTVLDIQKSGDLAKRLHLPAKDDEVHRLTGAFNQMLDSIQAALQRERLFSRNVSHELRTPLAVILSESEYGLTYAENLAEAQESFAIIKNQTQKMREMIGEILELNRLENRQQIEKQVFSLSQLLQDKVQDLERLSQELGKELLLKEIPDCQIEANQLLTHRLLDNLLSNALKFAQNKVEIQLSMKKDLAYLTISDDGPGIAAPELDKIWQPFYQINPARNKNEQEGSGLGLALVKQIIALHAPDMTIDVQSKPGQGSRFLLKIRLKNRPRKQDQ</sequence>
<dbReference type="PANTHER" id="PTHR45436:SF5">
    <property type="entry name" value="SENSOR HISTIDINE KINASE TRCS"/>
    <property type="match status" value="1"/>
</dbReference>
<dbReference type="InterPro" id="IPR050428">
    <property type="entry name" value="TCS_sensor_his_kinase"/>
</dbReference>
<dbReference type="CDD" id="cd06225">
    <property type="entry name" value="HAMP"/>
    <property type="match status" value="1"/>
</dbReference>
<evidence type="ECO:0000256" key="2">
    <source>
        <dbReference type="ARBA" id="ARBA00004370"/>
    </source>
</evidence>
<dbReference type="CDD" id="cd00082">
    <property type="entry name" value="HisKA"/>
    <property type="match status" value="1"/>
</dbReference>
<protein>
    <recommendedName>
        <fullName evidence="3">histidine kinase</fullName>
        <ecNumber evidence="3">2.7.13.3</ecNumber>
    </recommendedName>
</protein>
<dbReference type="InterPro" id="IPR004358">
    <property type="entry name" value="Sig_transdc_His_kin-like_C"/>
</dbReference>
<dbReference type="EMBL" id="PRDG01000004">
    <property type="protein sequence ID" value="MBP2623816.1"/>
    <property type="molecule type" value="Genomic_DNA"/>
</dbReference>
<evidence type="ECO:0000256" key="12">
    <source>
        <dbReference type="SAM" id="Phobius"/>
    </source>
</evidence>
<evidence type="ECO:0000256" key="4">
    <source>
        <dbReference type="ARBA" id="ARBA00022553"/>
    </source>
</evidence>
<evidence type="ECO:0000313" key="15">
    <source>
        <dbReference type="EMBL" id="MBP2623816.1"/>
    </source>
</evidence>
<dbReference type="InterPro" id="IPR003661">
    <property type="entry name" value="HisK_dim/P_dom"/>
</dbReference>
<organism evidence="15 16">
    <name type="scientific">Streptococcus oricebi</name>
    <dbReference type="NCBI Taxonomy" id="1547447"/>
    <lineage>
        <taxon>Bacteria</taxon>
        <taxon>Bacillati</taxon>
        <taxon>Bacillota</taxon>
        <taxon>Bacilli</taxon>
        <taxon>Lactobacillales</taxon>
        <taxon>Streptococcaceae</taxon>
        <taxon>Streptococcus</taxon>
    </lineage>
</organism>
<evidence type="ECO:0000256" key="9">
    <source>
        <dbReference type="ARBA" id="ARBA00023012"/>
    </source>
</evidence>
<keyword evidence="11" id="KW-0175">Coiled coil</keyword>
<feature type="domain" description="HAMP" evidence="14">
    <location>
        <begin position="169"/>
        <end position="223"/>
    </location>
</feature>
<dbReference type="SUPFAM" id="SSF47384">
    <property type="entry name" value="Homodimeric domain of signal transducing histidine kinase"/>
    <property type="match status" value="1"/>
</dbReference>
<keyword evidence="16" id="KW-1185">Reference proteome</keyword>
<dbReference type="CDD" id="cd00075">
    <property type="entry name" value="HATPase"/>
    <property type="match status" value="1"/>
</dbReference>
<dbReference type="Pfam" id="PF02518">
    <property type="entry name" value="HATPase_c"/>
    <property type="match status" value="1"/>
</dbReference>
<feature type="transmembrane region" description="Helical" evidence="12">
    <location>
        <begin position="20"/>
        <end position="41"/>
    </location>
</feature>
<proteinExistence type="predicted"/>
<dbReference type="InterPro" id="IPR036097">
    <property type="entry name" value="HisK_dim/P_sf"/>
</dbReference>
<keyword evidence="6 12" id="KW-0812">Transmembrane</keyword>
<dbReference type="InterPro" id="IPR003594">
    <property type="entry name" value="HATPase_dom"/>
</dbReference>
<dbReference type="Gene3D" id="6.10.340.10">
    <property type="match status" value="1"/>
</dbReference>
<evidence type="ECO:0000259" key="14">
    <source>
        <dbReference type="PROSITE" id="PS50885"/>
    </source>
</evidence>
<keyword evidence="5" id="KW-0808">Transferase</keyword>
<dbReference type="PANTHER" id="PTHR45436">
    <property type="entry name" value="SENSOR HISTIDINE KINASE YKOH"/>
    <property type="match status" value="1"/>
</dbReference>
<dbReference type="GO" id="GO:0016301">
    <property type="term" value="F:kinase activity"/>
    <property type="evidence" value="ECO:0007669"/>
    <property type="project" value="UniProtKB-KW"/>
</dbReference>
<dbReference type="PRINTS" id="PR00344">
    <property type="entry name" value="BCTRLSENSOR"/>
</dbReference>
<keyword evidence="10 12" id="KW-0472">Membrane</keyword>
<dbReference type="InterPro" id="IPR005467">
    <property type="entry name" value="His_kinase_dom"/>
</dbReference>
<dbReference type="Proteomes" id="UP001519296">
    <property type="component" value="Unassembled WGS sequence"/>
</dbReference>
<dbReference type="Gene3D" id="1.10.287.130">
    <property type="match status" value="1"/>
</dbReference>
<feature type="domain" description="Histidine kinase" evidence="13">
    <location>
        <begin position="231"/>
        <end position="447"/>
    </location>
</feature>
<dbReference type="Pfam" id="PF00512">
    <property type="entry name" value="HisKA"/>
    <property type="match status" value="1"/>
</dbReference>
<evidence type="ECO:0000259" key="13">
    <source>
        <dbReference type="PROSITE" id="PS50109"/>
    </source>
</evidence>
<keyword evidence="7 15" id="KW-0418">Kinase</keyword>
<comment type="caution">
    <text evidence="15">The sequence shown here is derived from an EMBL/GenBank/DDBJ whole genome shotgun (WGS) entry which is preliminary data.</text>
</comment>
<evidence type="ECO:0000256" key="11">
    <source>
        <dbReference type="SAM" id="Coils"/>
    </source>
</evidence>
<reference evidence="15 16" key="1">
    <citation type="submission" date="2018-02" db="EMBL/GenBank/DDBJ databases">
        <title>Draft genome sequence of Streptococcus oricebi CCUG 70868T type strain.</title>
        <authorList>
            <person name="Mendez V."/>
            <person name="Salva-Serra F."/>
            <person name="Jaen-Luchoro D."/>
            <person name="Gonzales-Siles L."/>
            <person name="Karlsson R."/>
            <person name="Engstrom-Jakobsson H."/>
            <person name="Busquets A."/>
            <person name="Gomila M."/>
            <person name="Pineiro-Iglesias B."/>
            <person name="Bennasar-Figueras A."/>
            <person name="Seeger M."/>
            <person name="Moore E."/>
        </authorList>
    </citation>
    <scope>NUCLEOTIDE SEQUENCE [LARGE SCALE GENOMIC DNA]</scope>
    <source>
        <strain evidence="15 16">CCUG 70868</strain>
    </source>
</reference>
<gene>
    <name evidence="15" type="ORF">C4K46_07670</name>
</gene>
<comment type="catalytic activity">
    <reaction evidence="1">
        <text>ATP + protein L-histidine = ADP + protein N-phospho-L-histidine.</text>
        <dbReference type="EC" id="2.7.13.3"/>
    </reaction>
</comment>
<name>A0ABS5B5Q5_9STRE</name>
<dbReference type="InterPro" id="IPR003660">
    <property type="entry name" value="HAMP_dom"/>
</dbReference>
<keyword evidence="9" id="KW-0902">Two-component regulatory system</keyword>
<feature type="coiled-coil region" evidence="11">
    <location>
        <begin position="267"/>
        <end position="321"/>
    </location>
</feature>
<dbReference type="Pfam" id="PF00672">
    <property type="entry name" value="HAMP"/>
    <property type="match status" value="1"/>
</dbReference>
<accession>A0ABS5B5Q5</accession>
<evidence type="ECO:0000256" key="6">
    <source>
        <dbReference type="ARBA" id="ARBA00022692"/>
    </source>
</evidence>
<dbReference type="PROSITE" id="PS50109">
    <property type="entry name" value="HIS_KIN"/>
    <property type="match status" value="1"/>
</dbReference>
<dbReference type="Gene3D" id="3.30.565.10">
    <property type="entry name" value="Histidine kinase-like ATPase, C-terminal domain"/>
    <property type="match status" value="1"/>
</dbReference>
<keyword evidence="8 12" id="KW-1133">Transmembrane helix</keyword>
<dbReference type="SMART" id="SM00388">
    <property type="entry name" value="HisKA"/>
    <property type="match status" value="1"/>
</dbReference>
<dbReference type="InterPro" id="IPR036890">
    <property type="entry name" value="HATPase_C_sf"/>
</dbReference>
<comment type="subcellular location">
    <subcellularLocation>
        <location evidence="2">Membrane</location>
    </subcellularLocation>
</comment>
<evidence type="ECO:0000256" key="1">
    <source>
        <dbReference type="ARBA" id="ARBA00000085"/>
    </source>
</evidence>
<evidence type="ECO:0000256" key="7">
    <source>
        <dbReference type="ARBA" id="ARBA00022777"/>
    </source>
</evidence>
<dbReference type="SMART" id="SM00304">
    <property type="entry name" value="HAMP"/>
    <property type="match status" value="1"/>
</dbReference>